<feature type="transmembrane region" description="Helical" evidence="1">
    <location>
        <begin position="20"/>
        <end position="42"/>
    </location>
</feature>
<dbReference type="AlphaFoldDB" id="A0AAE1K0I9"/>
<comment type="caution">
    <text evidence="2">The sequence shown here is derived from an EMBL/GenBank/DDBJ whole genome shotgun (WGS) entry which is preliminary data.</text>
</comment>
<gene>
    <name evidence="2" type="ORF">QN277_004017</name>
</gene>
<sequence>MNRNSYLRLTIIRVLYSSSLLLMFSILMHFTTYMILFFYFSFLSSVPILHRILSEQKQSSKTLSFAGFWSLHLVSVFLFSRRS</sequence>
<keyword evidence="1" id="KW-0472">Membrane</keyword>
<dbReference type="Proteomes" id="UP001293593">
    <property type="component" value="Unassembled WGS sequence"/>
</dbReference>
<keyword evidence="1" id="KW-0812">Transmembrane</keyword>
<keyword evidence="3" id="KW-1185">Reference proteome</keyword>
<proteinExistence type="predicted"/>
<evidence type="ECO:0000313" key="2">
    <source>
        <dbReference type="EMBL" id="KAK4260960.1"/>
    </source>
</evidence>
<accession>A0AAE1K0I9</accession>
<dbReference type="EMBL" id="JAWXYG010000010">
    <property type="protein sequence ID" value="KAK4260960.1"/>
    <property type="molecule type" value="Genomic_DNA"/>
</dbReference>
<name>A0AAE1K0I9_9FABA</name>
<organism evidence="2 3">
    <name type="scientific">Acacia crassicarpa</name>
    <name type="common">northern wattle</name>
    <dbReference type="NCBI Taxonomy" id="499986"/>
    <lineage>
        <taxon>Eukaryota</taxon>
        <taxon>Viridiplantae</taxon>
        <taxon>Streptophyta</taxon>
        <taxon>Embryophyta</taxon>
        <taxon>Tracheophyta</taxon>
        <taxon>Spermatophyta</taxon>
        <taxon>Magnoliopsida</taxon>
        <taxon>eudicotyledons</taxon>
        <taxon>Gunneridae</taxon>
        <taxon>Pentapetalae</taxon>
        <taxon>rosids</taxon>
        <taxon>fabids</taxon>
        <taxon>Fabales</taxon>
        <taxon>Fabaceae</taxon>
        <taxon>Caesalpinioideae</taxon>
        <taxon>mimosoid clade</taxon>
        <taxon>Acacieae</taxon>
        <taxon>Acacia</taxon>
    </lineage>
</organism>
<evidence type="ECO:0000256" key="1">
    <source>
        <dbReference type="SAM" id="Phobius"/>
    </source>
</evidence>
<reference evidence="2" key="1">
    <citation type="submission" date="2023-10" db="EMBL/GenBank/DDBJ databases">
        <title>Chromosome-level genome of the transformable northern wattle, Acacia crassicarpa.</title>
        <authorList>
            <person name="Massaro I."/>
            <person name="Sinha N.R."/>
            <person name="Poethig S."/>
            <person name="Leichty A.R."/>
        </authorList>
    </citation>
    <scope>NUCLEOTIDE SEQUENCE</scope>
    <source>
        <strain evidence="2">Acra3RX</strain>
        <tissue evidence="2">Leaf</tissue>
    </source>
</reference>
<protein>
    <submittedName>
        <fullName evidence="2">Uncharacterized protein</fullName>
    </submittedName>
</protein>
<evidence type="ECO:0000313" key="3">
    <source>
        <dbReference type="Proteomes" id="UP001293593"/>
    </source>
</evidence>
<feature type="transmembrane region" description="Helical" evidence="1">
    <location>
        <begin position="62"/>
        <end position="80"/>
    </location>
</feature>
<keyword evidence="1" id="KW-1133">Transmembrane helix</keyword>